<reference evidence="3 4" key="1">
    <citation type="submission" date="2019-04" db="EMBL/GenBank/DDBJ databases">
        <title>Draft genome sequences of Streptomyces avermitilis ATCC 31267.</title>
        <authorList>
            <person name="Komaki H."/>
            <person name="Tamura T."/>
            <person name="Hosoyama A."/>
        </authorList>
    </citation>
    <scope>NUCLEOTIDE SEQUENCE [LARGE SCALE GENOMIC DNA]</scope>
    <source>
        <strain evidence="3 4">ATCC 31267</strain>
    </source>
</reference>
<feature type="region of interest" description="Disordered" evidence="1">
    <location>
        <begin position="115"/>
        <end position="139"/>
    </location>
</feature>
<comment type="caution">
    <text evidence="3">The sequence shown here is derived from an EMBL/GenBank/DDBJ whole genome shotgun (WGS) entry which is preliminary data.</text>
</comment>
<name>A0A4D4N6Z7_STRAX</name>
<evidence type="ECO:0000256" key="1">
    <source>
        <dbReference type="SAM" id="MobiDB-lite"/>
    </source>
</evidence>
<dbReference type="EMBL" id="BJHX01000003">
    <property type="protein sequence ID" value="GDY69958.1"/>
    <property type="molecule type" value="Genomic_DNA"/>
</dbReference>
<dbReference type="EMBL" id="BJHY01000002">
    <property type="protein sequence ID" value="GDY80223.1"/>
    <property type="molecule type" value="Genomic_DNA"/>
</dbReference>
<sequence>MGIPYPLMDLDRQTMSGTIPAGSKEKNTGPRGPFSTPTTPTTPYPARQPPSHATLPGKITRAAVRRAWNEIVAALADEDFTVGDEPLPTGLDKSVASLLPEPIYIPAVKELNDEVKTSSTATFGERRPDGNELRHDYSL</sequence>
<gene>
    <name evidence="2" type="ORF">SAV14893_093510</name>
    <name evidence="3" type="ORF">SAV31267_097080</name>
</gene>
<feature type="region of interest" description="Disordered" evidence="1">
    <location>
        <begin position="1"/>
        <end position="55"/>
    </location>
</feature>
<reference evidence="2 5" key="2">
    <citation type="submission" date="2019-04" db="EMBL/GenBank/DDBJ databases">
        <title>Draft genome sequences of Streptomyces avermitilis NBRC 14893.</title>
        <authorList>
            <person name="Komaki H."/>
            <person name="Tamura T."/>
            <person name="Hosoyama A."/>
        </authorList>
    </citation>
    <scope>NUCLEOTIDE SEQUENCE [LARGE SCALE GENOMIC DNA]</scope>
    <source>
        <strain evidence="2 5">NBRC 14893</strain>
    </source>
</reference>
<dbReference type="Proteomes" id="UP000299211">
    <property type="component" value="Unassembled WGS sequence"/>
</dbReference>
<evidence type="ECO:0000313" key="4">
    <source>
        <dbReference type="Proteomes" id="UP000299211"/>
    </source>
</evidence>
<evidence type="ECO:0000313" key="5">
    <source>
        <dbReference type="Proteomes" id="UP000302139"/>
    </source>
</evidence>
<dbReference type="GeneID" id="43933246"/>
<dbReference type="Proteomes" id="UP000302139">
    <property type="component" value="Unassembled WGS sequence"/>
</dbReference>
<feature type="compositionally biased region" description="Basic and acidic residues" evidence="1">
    <location>
        <begin position="124"/>
        <end position="139"/>
    </location>
</feature>
<organism evidence="3 4">
    <name type="scientific">Streptomyces avermitilis</name>
    <dbReference type="NCBI Taxonomy" id="33903"/>
    <lineage>
        <taxon>Bacteria</taxon>
        <taxon>Bacillati</taxon>
        <taxon>Actinomycetota</taxon>
        <taxon>Actinomycetes</taxon>
        <taxon>Kitasatosporales</taxon>
        <taxon>Streptomycetaceae</taxon>
        <taxon>Streptomyces</taxon>
    </lineage>
</organism>
<evidence type="ECO:0000313" key="2">
    <source>
        <dbReference type="EMBL" id="GDY69958.1"/>
    </source>
</evidence>
<protein>
    <submittedName>
        <fullName evidence="3">Uncharacterized protein</fullName>
    </submittedName>
</protein>
<proteinExistence type="predicted"/>
<dbReference type="AlphaFoldDB" id="A0A4D4N6Z7"/>
<evidence type="ECO:0000313" key="3">
    <source>
        <dbReference type="EMBL" id="GDY80223.1"/>
    </source>
</evidence>
<accession>A0A4D4N6Z7</accession>
<dbReference type="RefSeq" id="WP_162604334.1">
    <property type="nucleotide sequence ID" value="NZ_BAABTN010000171.1"/>
</dbReference>
<feature type="compositionally biased region" description="Low complexity" evidence="1">
    <location>
        <begin position="29"/>
        <end position="39"/>
    </location>
</feature>